<name>A0A650CHH2_SULOH</name>
<evidence type="ECO:0000313" key="4">
    <source>
        <dbReference type="Proteomes" id="UP000582213"/>
    </source>
</evidence>
<dbReference type="AlphaFoldDB" id="A0A650CHH2"/>
<dbReference type="EMBL" id="JACHFY010000001">
    <property type="protein sequence ID" value="MBB5252312.1"/>
    <property type="molecule type" value="Genomic_DNA"/>
</dbReference>
<reference evidence="1 4" key="2">
    <citation type="submission" date="2020-08" db="EMBL/GenBank/DDBJ databases">
        <title>Genomic Encyclopedia of Type Strains, Phase IV (KMG-IV): sequencing the most valuable type-strain genomes for metagenomic binning, comparative biology and taxonomic classification.</title>
        <authorList>
            <person name="Goeker M."/>
        </authorList>
    </citation>
    <scope>NUCLEOTIDE SEQUENCE [LARGE SCALE GENOMIC DNA]</scope>
    <source>
        <strain evidence="1 4">DSM 12421</strain>
    </source>
</reference>
<accession>A0A650CHH2</accession>
<dbReference type="EMBL" id="CP045484">
    <property type="protein sequence ID" value="QGR17223.1"/>
    <property type="molecule type" value="Genomic_DNA"/>
</dbReference>
<dbReference type="GeneID" id="42801280"/>
<dbReference type="OrthoDB" id="39017at2157"/>
<evidence type="ECO:0000313" key="2">
    <source>
        <dbReference type="EMBL" id="QGR17223.1"/>
    </source>
</evidence>
<dbReference type="RefSeq" id="WP_156014713.1">
    <property type="nucleotide sequence ID" value="NZ_CP045484.1"/>
</dbReference>
<keyword evidence="3" id="KW-1185">Reference proteome</keyword>
<protein>
    <submittedName>
        <fullName evidence="2">Uncharacterized protein</fullName>
    </submittedName>
</protein>
<dbReference type="Proteomes" id="UP000582213">
    <property type="component" value="Unassembled WGS sequence"/>
</dbReference>
<evidence type="ECO:0000313" key="1">
    <source>
        <dbReference type="EMBL" id="MBB5252312.1"/>
    </source>
</evidence>
<proteinExistence type="predicted"/>
<dbReference type="Proteomes" id="UP000427373">
    <property type="component" value="Chromosome"/>
</dbReference>
<sequence>MFRKFYEEGKEVDYEIQQPISLDEIWKVLDEIFMNLKDVNVVDVYYREVEIDEKTSYPTVIVDVYNNDYTNPVYLIYVKDLDEYSWKELKEKIVNKYKSDKLNVCDEDEIYVSFCS</sequence>
<gene>
    <name evidence="2" type="ORF">D1869_08500</name>
    <name evidence="1" type="ORF">HNQ62_000030</name>
</gene>
<reference evidence="2 3" key="1">
    <citation type="submission" date="2019-10" db="EMBL/GenBank/DDBJ databases">
        <title>Genome Sequences from Six Type Strain Members of the Archaeal Family Sulfolobaceae: Acidianus ambivalens, Acidianus infernus, Metallosphaera prunae, Stygiolobus azoricus, Sulfolobus metallicus, and Sulfurisphaera ohwakuensis.</title>
        <authorList>
            <person name="Counts J.A."/>
            <person name="Kelly R.M."/>
        </authorList>
    </citation>
    <scope>NUCLEOTIDE SEQUENCE [LARGE SCALE GENOMIC DNA]</scope>
    <source>
        <strain evidence="2 3">TA-1</strain>
    </source>
</reference>
<evidence type="ECO:0000313" key="3">
    <source>
        <dbReference type="Proteomes" id="UP000427373"/>
    </source>
</evidence>
<organism evidence="2 3">
    <name type="scientific">Sulfurisphaera ohwakuensis</name>
    <dbReference type="NCBI Taxonomy" id="69656"/>
    <lineage>
        <taxon>Archaea</taxon>
        <taxon>Thermoproteota</taxon>
        <taxon>Thermoprotei</taxon>
        <taxon>Sulfolobales</taxon>
        <taxon>Sulfolobaceae</taxon>
        <taxon>Sulfurisphaera</taxon>
    </lineage>
</organism>
<dbReference type="KEGG" id="soh:D1869_08500"/>